<gene>
    <name evidence="15" type="primary">LOC114328126</name>
</gene>
<proteinExistence type="inferred from homology"/>
<dbReference type="CDD" id="cd22884">
    <property type="entry name" value="TOM22"/>
    <property type="match status" value="1"/>
</dbReference>
<evidence type="ECO:0000256" key="1">
    <source>
        <dbReference type="ARBA" id="ARBA00004572"/>
    </source>
</evidence>
<name>A0A6P7FHL4_DIAVI</name>
<keyword evidence="7" id="KW-0653">Protein transport</keyword>
<evidence type="ECO:0000256" key="3">
    <source>
        <dbReference type="ARBA" id="ARBA00016229"/>
    </source>
</evidence>
<evidence type="ECO:0000256" key="10">
    <source>
        <dbReference type="ARBA" id="ARBA00023128"/>
    </source>
</evidence>
<dbReference type="KEGG" id="dvv:114328126"/>
<protein>
    <recommendedName>
        <fullName evidence="3">Mitochondrial import receptor subunit TOM22 homolog</fullName>
    </recommendedName>
</protein>
<keyword evidence="9" id="KW-0811">Translocation</keyword>
<dbReference type="PANTHER" id="PTHR12504:SF0">
    <property type="entry name" value="MITOCHONDRIAL IMPORT RECEPTOR SUBUNIT TOM22 HOMOLOG"/>
    <property type="match status" value="1"/>
</dbReference>
<keyword evidence="11 14" id="KW-0472">Membrane</keyword>
<reference evidence="15" key="1">
    <citation type="submission" date="2025-08" db="UniProtKB">
        <authorList>
            <consortium name="RefSeq"/>
        </authorList>
    </citation>
    <scope>IDENTIFICATION</scope>
    <source>
        <tissue evidence="15">Whole insect</tissue>
    </source>
</reference>
<evidence type="ECO:0000256" key="13">
    <source>
        <dbReference type="SAM" id="MobiDB-lite"/>
    </source>
</evidence>
<evidence type="ECO:0000256" key="14">
    <source>
        <dbReference type="SAM" id="Phobius"/>
    </source>
</evidence>
<keyword evidence="8 14" id="KW-1133">Transmembrane helix</keyword>
<evidence type="ECO:0000256" key="9">
    <source>
        <dbReference type="ARBA" id="ARBA00023010"/>
    </source>
</evidence>
<feature type="transmembrane region" description="Helical" evidence="14">
    <location>
        <begin position="96"/>
        <end position="115"/>
    </location>
</feature>
<dbReference type="FunCoup" id="A0A6P7FHL4">
    <property type="interactions" value="1615"/>
</dbReference>
<feature type="compositionally biased region" description="Pro residues" evidence="13">
    <location>
        <begin position="143"/>
        <end position="156"/>
    </location>
</feature>
<dbReference type="GO" id="GO:0005741">
    <property type="term" value="C:mitochondrial outer membrane"/>
    <property type="evidence" value="ECO:0007669"/>
    <property type="project" value="UniProtKB-SubCell"/>
</dbReference>
<evidence type="ECO:0000256" key="11">
    <source>
        <dbReference type="ARBA" id="ARBA00023136"/>
    </source>
</evidence>
<organism evidence="15">
    <name type="scientific">Diabrotica virgifera virgifera</name>
    <name type="common">western corn rootworm</name>
    <dbReference type="NCBI Taxonomy" id="50390"/>
    <lineage>
        <taxon>Eukaryota</taxon>
        <taxon>Metazoa</taxon>
        <taxon>Ecdysozoa</taxon>
        <taxon>Arthropoda</taxon>
        <taxon>Hexapoda</taxon>
        <taxon>Insecta</taxon>
        <taxon>Pterygota</taxon>
        <taxon>Neoptera</taxon>
        <taxon>Endopterygota</taxon>
        <taxon>Coleoptera</taxon>
        <taxon>Polyphaga</taxon>
        <taxon>Cucujiformia</taxon>
        <taxon>Chrysomeloidea</taxon>
        <taxon>Chrysomelidae</taxon>
        <taxon>Galerucinae</taxon>
        <taxon>Diabroticina</taxon>
        <taxon>Diabroticites</taxon>
        <taxon>Diabrotica</taxon>
    </lineage>
</organism>
<dbReference type="InParanoid" id="A0A6P7FHL4"/>
<feature type="region of interest" description="Disordered" evidence="13">
    <location>
        <begin position="135"/>
        <end position="156"/>
    </location>
</feature>
<dbReference type="PANTHER" id="PTHR12504">
    <property type="entry name" value="MITOCHONDRIAL IMPORT RECEPTOR SUBUNIT TOM22"/>
    <property type="match status" value="1"/>
</dbReference>
<evidence type="ECO:0000256" key="12">
    <source>
        <dbReference type="ARBA" id="ARBA00023170"/>
    </source>
</evidence>
<sequence>MAPAEENERDSGMESQEGSQSQEPEENVTNTSQSISGEKKRPEIEDSYDDEPDETFCERLWGLTEMFPESLRNFTWSTVVNTKEGIKFAYSFSRSATWVVFSTSIILFAPIIFEVERAQMEEMQKNQQKQILLGPNSAISGGVPPPIMPPMPQQKS</sequence>
<comment type="similarity">
    <text evidence="2">Belongs to the Tom22 family.</text>
</comment>
<dbReference type="AlphaFoldDB" id="A0A6P7FHL4"/>
<dbReference type="GO" id="GO:0006886">
    <property type="term" value="P:intracellular protein transport"/>
    <property type="evidence" value="ECO:0007669"/>
    <property type="project" value="InterPro"/>
</dbReference>
<keyword evidence="12 15" id="KW-0675">Receptor</keyword>
<keyword evidence="5 14" id="KW-0812">Transmembrane</keyword>
<evidence type="ECO:0000256" key="6">
    <source>
        <dbReference type="ARBA" id="ARBA00022787"/>
    </source>
</evidence>
<evidence type="ECO:0000256" key="2">
    <source>
        <dbReference type="ARBA" id="ARBA00009874"/>
    </source>
</evidence>
<dbReference type="OrthoDB" id="10016939at2759"/>
<keyword evidence="4" id="KW-0813">Transport</keyword>
<evidence type="ECO:0000256" key="7">
    <source>
        <dbReference type="ARBA" id="ARBA00022927"/>
    </source>
</evidence>
<dbReference type="InterPro" id="IPR005683">
    <property type="entry name" value="Tom22"/>
</dbReference>
<feature type="region of interest" description="Disordered" evidence="13">
    <location>
        <begin position="1"/>
        <end position="53"/>
    </location>
</feature>
<keyword evidence="6" id="KW-1000">Mitochondrion outer membrane</keyword>
<evidence type="ECO:0000256" key="5">
    <source>
        <dbReference type="ARBA" id="ARBA00022692"/>
    </source>
</evidence>
<comment type="subcellular location">
    <subcellularLocation>
        <location evidence="1">Mitochondrion outer membrane</location>
        <topology evidence="1">Single-pass membrane protein</topology>
    </subcellularLocation>
</comment>
<keyword evidence="10" id="KW-0496">Mitochondrion</keyword>
<feature type="compositionally biased region" description="Polar residues" evidence="13">
    <location>
        <begin position="27"/>
        <end position="36"/>
    </location>
</feature>
<evidence type="ECO:0000313" key="15">
    <source>
        <dbReference type="RefSeq" id="XP_028132705.1"/>
    </source>
</evidence>
<evidence type="ECO:0000256" key="4">
    <source>
        <dbReference type="ARBA" id="ARBA00022448"/>
    </source>
</evidence>
<dbReference type="RefSeq" id="XP_028132705.1">
    <property type="nucleotide sequence ID" value="XM_028276904.1"/>
</dbReference>
<accession>A0A6P7FHL4</accession>
<dbReference type="Pfam" id="PF04281">
    <property type="entry name" value="Tom22"/>
    <property type="match status" value="1"/>
</dbReference>
<evidence type="ECO:0000256" key="8">
    <source>
        <dbReference type="ARBA" id="ARBA00022989"/>
    </source>
</evidence>